<reference evidence="2" key="2">
    <citation type="journal article" date="2010" name="BMC Evol. Biol.">
        <title>Unusual conservation among genes encoding small secreted salivary gland proteins from a gall midge.</title>
        <authorList>
            <person name="Chen M.S."/>
            <person name="Liu X."/>
            <person name="Yang Z."/>
            <person name="Zhao H."/>
            <person name="Shukle R.H."/>
            <person name="Stuart J.J."/>
            <person name="Hulbert S."/>
        </authorList>
    </citation>
    <scope>NUCLEOTIDE SEQUENCE</scope>
</reference>
<feature type="compositionally biased region" description="Polar residues" evidence="1">
    <location>
        <begin position="278"/>
        <end position="304"/>
    </location>
</feature>
<evidence type="ECO:0000313" key="2">
    <source>
        <dbReference type="EMBL" id="ACZ26276.1"/>
    </source>
</evidence>
<proteinExistence type="predicted"/>
<feature type="compositionally biased region" description="Basic residues" evidence="1">
    <location>
        <begin position="268"/>
        <end position="277"/>
    </location>
</feature>
<sequence>MAQGNFVSRTGLSASPKKVQHIQRFRKSKHLDEIVAECAQTKPVQYSIRPFAALFSPYSRNCSILCNHPGPNEIKQVVKKAKELYIEWKGNSNTNNDNNYLHVCGNDENCELIHSNQIVDSAKDQFYQHYAGSDSRPLTPTPTVISNRTRFYARRCHTPDPVHTCATERKQLVLDLRRSHSQETVYCNASSELSFYVGGDSSVITSKIDKPTIIIQPPKNIRLCEQEARKRSAELKSLQQLEQINESAPVICINDRNDTDGEIEVIRRRGKKKKKSKQGNSFRMNQEPETQITTIDPDSLNASARPTGNIVAHKTAKDDSISRIGESIRDDHYLRSNFITEDALRILRRGLNIDIVESAFEKFMSTALREALQTIPKSQLETDGTVLSEFKTNFSVKTVDNEKWLKMPRKFTRSATRFSLPINTVTLETLTPFEYLSRYVWISDHRKHLYRFVFNKFLNKTNNSMDADCNELDGDQQECDTPSNDTTTITNKSQISFCIFTECKIPFEQLQMAFVDVLGYCGPVERCTDKVIQIMELIELNANNHSFINFRSWCGLVAFAERFLNEVPFDLDPSDEVEIADFETLDRKFSSNAVPNPLKSILMIIKRNNNGK</sequence>
<organism evidence="2">
    <name type="scientific">Mayetiola destructor</name>
    <name type="common">Hessian fly</name>
    <dbReference type="NCBI Taxonomy" id="39758"/>
    <lineage>
        <taxon>Eukaryota</taxon>
        <taxon>Metazoa</taxon>
        <taxon>Ecdysozoa</taxon>
        <taxon>Arthropoda</taxon>
        <taxon>Hexapoda</taxon>
        <taxon>Insecta</taxon>
        <taxon>Pterygota</taxon>
        <taxon>Neoptera</taxon>
        <taxon>Endopterygota</taxon>
        <taxon>Diptera</taxon>
        <taxon>Nematocera</taxon>
        <taxon>Sciaroidea</taxon>
        <taxon>Cecidomyiidae</taxon>
        <taxon>Mayetiola</taxon>
    </lineage>
</organism>
<dbReference type="EMBL" id="GU196316">
    <property type="protein sequence ID" value="ACZ26276.1"/>
    <property type="molecule type" value="Genomic_DNA"/>
</dbReference>
<protein>
    <submittedName>
        <fullName evidence="2">Uncharacterized protein</fullName>
    </submittedName>
</protein>
<evidence type="ECO:0000256" key="1">
    <source>
        <dbReference type="SAM" id="MobiDB-lite"/>
    </source>
</evidence>
<feature type="region of interest" description="Disordered" evidence="1">
    <location>
        <begin position="268"/>
        <end position="304"/>
    </location>
</feature>
<reference evidence="2" key="1">
    <citation type="submission" date="2009-11" db="EMBL/GenBank/DDBJ databases">
        <authorList>
            <person name="Chen M.-S."/>
        </authorList>
    </citation>
    <scope>NUCLEOTIDE SEQUENCE</scope>
</reference>
<accession>D1MLM5</accession>
<dbReference type="AlphaFoldDB" id="D1MLM5"/>
<name>D1MLM5_MAYDE</name>
<dbReference type="PANTHER" id="PTHR36696">
    <property type="entry name" value="AGAP012002-PA"/>
    <property type="match status" value="1"/>
</dbReference>
<dbReference type="PANTHER" id="PTHR36696:SF1">
    <property type="entry name" value="EF-HAND DOMAIN-CONTAINING PROTEIN"/>
    <property type="match status" value="1"/>
</dbReference>